<dbReference type="Proteomes" id="UP001314205">
    <property type="component" value="Unassembled WGS sequence"/>
</dbReference>
<gene>
    <name evidence="1" type="ORF">PARMNEM_LOCUS20501</name>
</gene>
<proteinExistence type="predicted"/>
<accession>A0AAV1M6J6</accession>
<evidence type="ECO:0008006" key="3">
    <source>
        <dbReference type="Google" id="ProtNLM"/>
    </source>
</evidence>
<organism evidence="1 2">
    <name type="scientific">Parnassius mnemosyne</name>
    <name type="common">clouded apollo</name>
    <dbReference type="NCBI Taxonomy" id="213953"/>
    <lineage>
        <taxon>Eukaryota</taxon>
        <taxon>Metazoa</taxon>
        <taxon>Ecdysozoa</taxon>
        <taxon>Arthropoda</taxon>
        <taxon>Hexapoda</taxon>
        <taxon>Insecta</taxon>
        <taxon>Pterygota</taxon>
        <taxon>Neoptera</taxon>
        <taxon>Endopterygota</taxon>
        <taxon>Lepidoptera</taxon>
        <taxon>Glossata</taxon>
        <taxon>Ditrysia</taxon>
        <taxon>Papilionoidea</taxon>
        <taxon>Papilionidae</taxon>
        <taxon>Parnassiinae</taxon>
        <taxon>Parnassini</taxon>
        <taxon>Parnassius</taxon>
        <taxon>Driopa</taxon>
    </lineage>
</organism>
<protein>
    <recommendedName>
        <fullName evidence="3">Transposase</fullName>
    </recommendedName>
</protein>
<reference evidence="1 2" key="1">
    <citation type="submission" date="2023-11" db="EMBL/GenBank/DDBJ databases">
        <authorList>
            <person name="Hedman E."/>
            <person name="Englund M."/>
            <person name="Stromberg M."/>
            <person name="Nyberg Akerstrom W."/>
            <person name="Nylinder S."/>
            <person name="Jareborg N."/>
            <person name="Kallberg Y."/>
            <person name="Kronander E."/>
        </authorList>
    </citation>
    <scope>NUCLEOTIDE SEQUENCE [LARGE SCALE GENOMIC DNA]</scope>
</reference>
<keyword evidence="2" id="KW-1185">Reference proteome</keyword>
<comment type="caution">
    <text evidence="1">The sequence shown here is derived from an EMBL/GenBank/DDBJ whole genome shotgun (WGS) entry which is preliminary data.</text>
</comment>
<name>A0AAV1M6J6_9NEOP</name>
<sequence>MNAEGLTDWFTKLFQSLEEPSVIIMNNAPHRSQQISRAPTSAYKKSEIQEWLRQHGIEFSDSELKPELLQMVQRNRPEKIYKLDQLALESRHEVIRLPPANITQLSWYGLKQKMKLPPKTALLKLQTSKCYYMKQFQTFRKRTVKIV</sequence>
<dbReference type="PANTHER" id="PTHR33939:SF1">
    <property type="entry name" value="DUF4371 DOMAIN-CONTAINING PROTEIN"/>
    <property type="match status" value="1"/>
</dbReference>
<dbReference type="PANTHER" id="PTHR33939">
    <property type="entry name" value="PROTEIN CBG22215"/>
    <property type="match status" value="1"/>
</dbReference>
<dbReference type="EMBL" id="CAVLGL010000137">
    <property type="protein sequence ID" value="CAK1601939.1"/>
    <property type="molecule type" value="Genomic_DNA"/>
</dbReference>
<evidence type="ECO:0000313" key="2">
    <source>
        <dbReference type="Proteomes" id="UP001314205"/>
    </source>
</evidence>
<dbReference type="AlphaFoldDB" id="A0AAV1M6J6"/>
<evidence type="ECO:0000313" key="1">
    <source>
        <dbReference type="EMBL" id="CAK1601939.1"/>
    </source>
</evidence>